<comment type="caution">
    <text evidence="1">The sequence shown here is derived from an EMBL/GenBank/DDBJ whole genome shotgun (WGS) entry which is preliminary data.</text>
</comment>
<accession>A0A409XJJ2</accession>
<organism evidence="1 2">
    <name type="scientific">Psilocybe cyanescens</name>
    <dbReference type="NCBI Taxonomy" id="93625"/>
    <lineage>
        <taxon>Eukaryota</taxon>
        <taxon>Fungi</taxon>
        <taxon>Dikarya</taxon>
        <taxon>Basidiomycota</taxon>
        <taxon>Agaricomycotina</taxon>
        <taxon>Agaricomycetes</taxon>
        <taxon>Agaricomycetidae</taxon>
        <taxon>Agaricales</taxon>
        <taxon>Agaricineae</taxon>
        <taxon>Strophariaceae</taxon>
        <taxon>Psilocybe</taxon>
    </lineage>
</organism>
<dbReference type="Proteomes" id="UP000283269">
    <property type="component" value="Unassembled WGS sequence"/>
</dbReference>
<reference evidence="1 2" key="1">
    <citation type="journal article" date="2018" name="Evol. Lett.">
        <title>Horizontal gene cluster transfer increased hallucinogenic mushroom diversity.</title>
        <authorList>
            <person name="Reynolds H.T."/>
            <person name="Vijayakumar V."/>
            <person name="Gluck-Thaler E."/>
            <person name="Korotkin H.B."/>
            <person name="Matheny P.B."/>
            <person name="Slot J.C."/>
        </authorList>
    </citation>
    <scope>NUCLEOTIDE SEQUENCE [LARGE SCALE GENOMIC DNA]</scope>
    <source>
        <strain evidence="1 2">2631</strain>
    </source>
</reference>
<dbReference type="AlphaFoldDB" id="A0A409XJJ2"/>
<evidence type="ECO:0000313" key="2">
    <source>
        <dbReference type="Proteomes" id="UP000283269"/>
    </source>
</evidence>
<name>A0A409XJJ2_PSICY</name>
<dbReference type="InParanoid" id="A0A409XJJ2"/>
<proteinExistence type="predicted"/>
<gene>
    <name evidence="1" type="ORF">CVT25_007850</name>
</gene>
<keyword evidence="2" id="KW-1185">Reference proteome</keyword>
<protein>
    <submittedName>
        <fullName evidence="1">Uncharacterized protein</fullName>
    </submittedName>
</protein>
<evidence type="ECO:0000313" key="1">
    <source>
        <dbReference type="EMBL" id="PPQ90922.1"/>
    </source>
</evidence>
<dbReference type="EMBL" id="NHYD01001513">
    <property type="protein sequence ID" value="PPQ90922.1"/>
    <property type="molecule type" value="Genomic_DNA"/>
</dbReference>
<sequence>MSRVGWGIEVQVHTYILLPHHHPHHISPMSDYSYPSPQVLTSRTTHNAQHTYHGVPPHNTFELGDTGFVTALWPSHRTLDTSWTLSSDGPDFKVQLDDPQVRSQNNMTDYWLAGEKRGRERQGGYDIKRKPKYLQAANMRSC</sequence>